<gene>
    <name evidence="2" type="ORF">GV64_00615</name>
</gene>
<comment type="caution">
    <text evidence="2">The sequence shown here is derived from an EMBL/GenBank/DDBJ whole genome shotgun (WGS) entry which is preliminary data.</text>
</comment>
<reference evidence="2 3" key="1">
    <citation type="submission" date="2014-06" db="EMBL/GenBank/DDBJ databases">
        <title>Whole Genome Sequences of Three Symbiotic Endozoicomonas Bacteria.</title>
        <authorList>
            <person name="Neave M.J."/>
            <person name="Apprill A."/>
            <person name="Voolstra C.R."/>
        </authorList>
    </citation>
    <scope>NUCLEOTIDE SEQUENCE [LARGE SCALE GENOMIC DNA]</scope>
    <source>
        <strain evidence="2 3">DSM 22380</strain>
    </source>
</reference>
<evidence type="ECO:0000256" key="1">
    <source>
        <dbReference type="SAM" id="MobiDB-lite"/>
    </source>
</evidence>
<dbReference type="EMBL" id="JOJP01000001">
    <property type="protein sequence ID" value="KEI69432.1"/>
    <property type="molecule type" value="Genomic_DNA"/>
</dbReference>
<dbReference type="Proteomes" id="UP000027997">
    <property type="component" value="Unassembled WGS sequence"/>
</dbReference>
<dbReference type="AlphaFoldDB" id="A0A081K5K6"/>
<proteinExistence type="predicted"/>
<evidence type="ECO:0000313" key="2">
    <source>
        <dbReference type="EMBL" id="KEI69432.1"/>
    </source>
</evidence>
<organism evidence="2 3">
    <name type="scientific">Endozoicomonas elysicola</name>
    <dbReference type="NCBI Taxonomy" id="305900"/>
    <lineage>
        <taxon>Bacteria</taxon>
        <taxon>Pseudomonadati</taxon>
        <taxon>Pseudomonadota</taxon>
        <taxon>Gammaproteobacteria</taxon>
        <taxon>Oceanospirillales</taxon>
        <taxon>Endozoicomonadaceae</taxon>
        <taxon>Endozoicomonas</taxon>
    </lineage>
</organism>
<feature type="region of interest" description="Disordered" evidence="1">
    <location>
        <begin position="154"/>
        <end position="174"/>
    </location>
</feature>
<sequence>MSIQDVTVGESSTDNNPDQIKSLKGVGTQAATLSRAENSSQPPKMSKLQEAPQSNSQVQTKREVRFARTEANTAGKISTKSVDKQKVKLDKQALQPNMPVKKASNERKVSDSSALATGAKKAGTATLAGLAGTVGFIAGIAAAPFKGFIDAVGSGQESDKRQKEKNKHHESDGGLPAVLISLPIHIIKNFAALPAAMAIRASTATNHSLSGDQSVSKAEKWAKDFMAMPDVSDD</sequence>
<name>A0A081K5K6_9GAMM</name>
<feature type="region of interest" description="Disordered" evidence="1">
    <location>
        <begin position="1"/>
        <end position="63"/>
    </location>
</feature>
<feature type="compositionally biased region" description="Polar residues" evidence="1">
    <location>
        <begin position="1"/>
        <end position="19"/>
    </location>
</feature>
<keyword evidence="3" id="KW-1185">Reference proteome</keyword>
<feature type="compositionally biased region" description="Polar residues" evidence="1">
    <location>
        <begin position="29"/>
        <end position="43"/>
    </location>
</feature>
<accession>A0A081K5K6</accession>
<evidence type="ECO:0000313" key="3">
    <source>
        <dbReference type="Proteomes" id="UP000027997"/>
    </source>
</evidence>
<protein>
    <submittedName>
        <fullName evidence="2">Uncharacterized protein</fullName>
    </submittedName>
</protein>
<feature type="compositionally biased region" description="Basic and acidic residues" evidence="1">
    <location>
        <begin position="157"/>
        <end position="172"/>
    </location>
</feature>